<dbReference type="RefSeq" id="WP_069418298.1">
    <property type="nucleotide sequence ID" value="NZ_CBCRZH010000035.1"/>
</dbReference>
<comment type="caution">
    <text evidence="5">The sequence shown here is derived from an EMBL/GenBank/DDBJ whole genome shotgun (WGS) entry which is preliminary data.</text>
</comment>
<dbReference type="SMART" id="SM00822">
    <property type="entry name" value="PKS_KR"/>
    <property type="match status" value="1"/>
</dbReference>
<keyword evidence="6" id="KW-1185">Reference proteome</keyword>
<dbReference type="Gene3D" id="3.40.50.720">
    <property type="entry name" value="NAD(P)-binding Rossmann-like Domain"/>
    <property type="match status" value="1"/>
</dbReference>
<dbReference type="STRING" id="28445.BHQ20_06530"/>
<protein>
    <submittedName>
        <fullName evidence="5">Oxidoreductase</fullName>
    </submittedName>
</protein>
<gene>
    <name evidence="5" type="ORF">BST27_06770</name>
</gene>
<evidence type="ECO:0000313" key="5">
    <source>
        <dbReference type="EMBL" id="ORB08982.1"/>
    </source>
</evidence>
<dbReference type="GO" id="GO:0016020">
    <property type="term" value="C:membrane"/>
    <property type="evidence" value="ECO:0007669"/>
    <property type="project" value="TreeGrafter"/>
</dbReference>
<evidence type="ECO:0000256" key="1">
    <source>
        <dbReference type="ARBA" id="ARBA00006484"/>
    </source>
</evidence>
<dbReference type="InterPro" id="IPR020904">
    <property type="entry name" value="Sc_DH/Rdtase_CS"/>
</dbReference>
<dbReference type="SUPFAM" id="SSF51735">
    <property type="entry name" value="NAD(P)-binding Rossmann-fold domains"/>
    <property type="match status" value="1"/>
</dbReference>
<reference evidence="5 6" key="1">
    <citation type="submission" date="2017-02" db="EMBL/GenBank/DDBJ databases">
        <title>The new phylogeny of genus Mycobacterium.</title>
        <authorList>
            <person name="Tortoli E."/>
            <person name="Trovato A."/>
            <person name="Cirillo D.M."/>
        </authorList>
    </citation>
    <scope>NUCLEOTIDE SEQUENCE [LARGE SCALE GENOMIC DNA]</scope>
    <source>
        <strain evidence="5 6">DSM 44049</strain>
    </source>
</reference>
<dbReference type="Pfam" id="PF00106">
    <property type="entry name" value="adh_short"/>
    <property type="match status" value="1"/>
</dbReference>
<dbReference type="EMBL" id="MVHT01000012">
    <property type="protein sequence ID" value="ORB08982.1"/>
    <property type="molecule type" value="Genomic_DNA"/>
</dbReference>
<name>A0A1E3SIZ6_MYCIE</name>
<dbReference type="GO" id="GO:0016491">
    <property type="term" value="F:oxidoreductase activity"/>
    <property type="evidence" value="ECO:0007669"/>
    <property type="project" value="UniProtKB-KW"/>
</dbReference>
<evidence type="ECO:0000313" key="6">
    <source>
        <dbReference type="Proteomes" id="UP000192739"/>
    </source>
</evidence>
<comment type="similarity">
    <text evidence="1 3">Belongs to the short-chain dehydrogenases/reductases (SDR) family.</text>
</comment>
<dbReference type="OrthoDB" id="5178125at2"/>
<dbReference type="InterPro" id="IPR057326">
    <property type="entry name" value="KR_dom"/>
</dbReference>
<keyword evidence="2" id="KW-0560">Oxidoreductase</keyword>
<dbReference type="AlphaFoldDB" id="A0A1E3SIZ6"/>
<feature type="domain" description="Ketoreductase" evidence="4">
    <location>
        <begin position="6"/>
        <end position="184"/>
    </location>
</feature>
<dbReference type="PRINTS" id="PR00080">
    <property type="entry name" value="SDRFAMILY"/>
</dbReference>
<dbReference type="InterPro" id="IPR002347">
    <property type="entry name" value="SDR_fam"/>
</dbReference>
<dbReference type="PRINTS" id="PR00081">
    <property type="entry name" value="GDHRDH"/>
</dbReference>
<sequence length="265" mass="27057">MKLSGKTVLLTGATGGLGRAIASAVASRGARLILSSRKQQELDELAASLPGDGHRTIVSDLAEPGAGLALLAEAGDIDVLVANAALPASGRLDSFTAEQVDRALRVNLEVPVQMTRELIPVFTNRGSGHFVYISSISGQTATARASLYAATKFGLRGFALCLRDDLRPAGVGVSVVSPGAISGAGMYADSGAPPPPFIGTGKPEQVGAAVVSAIEHNRGEVTVAPLRQKLLARFAANAPEVASRLTGEVAAKAADQIAAGQTDKR</sequence>
<evidence type="ECO:0000259" key="4">
    <source>
        <dbReference type="SMART" id="SM00822"/>
    </source>
</evidence>
<accession>A0A1E3SIZ6</accession>
<organism evidence="5 6">
    <name type="scientific">Mycobacterium intermedium</name>
    <dbReference type="NCBI Taxonomy" id="28445"/>
    <lineage>
        <taxon>Bacteria</taxon>
        <taxon>Bacillati</taxon>
        <taxon>Actinomycetota</taxon>
        <taxon>Actinomycetes</taxon>
        <taxon>Mycobacteriales</taxon>
        <taxon>Mycobacteriaceae</taxon>
        <taxon>Mycobacterium</taxon>
        <taxon>Mycobacterium simiae complex</taxon>
    </lineage>
</organism>
<proteinExistence type="inferred from homology"/>
<dbReference type="PANTHER" id="PTHR44196">
    <property type="entry name" value="DEHYDROGENASE/REDUCTASE SDR FAMILY MEMBER 7B"/>
    <property type="match status" value="1"/>
</dbReference>
<dbReference type="PROSITE" id="PS00061">
    <property type="entry name" value="ADH_SHORT"/>
    <property type="match status" value="1"/>
</dbReference>
<dbReference type="Proteomes" id="UP000192739">
    <property type="component" value="Unassembled WGS sequence"/>
</dbReference>
<dbReference type="InterPro" id="IPR036291">
    <property type="entry name" value="NAD(P)-bd_dom_sf"/>
</dbReference>
<evidence type="ECO:0000256" key="2">
    <source>
        <dbReference type="ARBA" id="ARBA00023002"/>
    </source>
</evidence>
<dbReference type="PANTHER" id="PTHR44196:SF1">
    <property type="entry name" value="DEHYDROGENASE_REDUCTASE SDR FAMILY MEMBER 7B"/>
    <property type="match status" value="1"/>
</dbReference>
<evidence type="ECO:0000256" key="3">
    <source>
        <dbReference type="RuleBase" id="RU000363"/>
    </source>
</evidence>